<proteinExistence type="predicted"/>
<dbReference type="Proteomes" id="UP001217089">
    <property type="component" value="Unassembled WGS sequence"/>
</dbReference>
<reference evidence="1 2" key="1">
    <citation type="submission" date="2022-12" db="EMBL/GenBank/DDBJ databases">
        <title>Chromosome-level genome of Tegillarca granosa.</title>
        <authorList>
            <person name="Kim J."/>
        </authorList>
    </citation>
    <scope>NUCLEOTIDE SEQUENCE [LARGE SCALE GENOMIC DNA]</scope>
    <source>
        <strain evidence="1">Teg-2019</strain>
        <tissue evidence="1">Adductor muscle</tissue>
    </source>
</reference>
<accession>A0ABQ9E280</accession>
<evidence type="ECO:0000313" key="2">
    <source>
        <dbReference type="Proteomes" id="UP001217089"/>
    </source>
</evidence>
<evidence type="ECO:0000313" key="1">
    <source>
        <dbReference type="EMBL" id="KAJ8299573.1"/>
    </source>
</evidence>
<comment type="caution">
    <text evidence="1">The sequence shown here is derived from an EMBL/GenBank/DDBJ whole genome shotgun (WGS) entry which is preliminary data.</text>
</comment>
<organism evidence="1 2">
    <name type="scientific">Tegillarca granosa</name>
    <name type="common">Malaysian cockle</name>
    <name type="synonym">Anadara granosa</name>
    <dbReference type="NCBI Taxonomy" id="220873"/>
    <lineage>
        <taxon>Eukaryota</taxon>
        <taxon>Metazoa</taxon>
        <taxon>Spiralia</taxon>
        <taxon>Lophotrochozoa</taxon>
        <taxon>Mollusca</taxon>
        <taxon>Bivalvia</taxon>
        <taxon>Autobranchia</taxon>
        <taxon>Pteriomorphia</taxon>
        <taxon>Arcoida</taxon>
        <taxon>Arcoidea</taxon>
        <taxon>Arcidae</taxon>
        <taxon>Tegillarca</taxon>
    </lineage>
</organism>
<name>A0ABQ9E280_TEGGR</name>
<sequence length="81" mass="10255">MLEQKLHRYMDNENKMPNSYRLGKSRKGKKNNLVKREKKVLPERLSRMDPYIFWTTKYRKHLVYKHRYQMIFCRDSRYYYG</sequence>
<gene>
    <name evidence="1" type="ORF">KUTeg_023633</name>
</gene>
<dbReference type="EMBL" id="JARBDR010000921">
    <property type="protein sequence ID" value="KAJ8299573.1"/>
    <property type="molecule type" value="Genomic_DNA"/>
</dbReference>
<protein>
    <submittedName>
        <fullName evidence="1">Uncharacterized protein</fullName>
    </submittedName>
</protein>
<keyword evidence="2" id="KW-1185">Reference proteome</keyword>